<proteinExistence type="predicted"/>
<dbReference type="PANTHER" id="PTHR11102">
    <property type="entry name" value="SEL-1-LIKE PROTEIN"/>
    <property type="match status" value="1"/>
</dbReference>
<evidence type="ECO:0000256" key="2">
    <source>
        <dbReference type="SAM" id="SignalP"/>
    </source>
</evidence>
<keyword evidence="2" id="KW-0732">Signal</keyword>
<dbReference type="RefSeq" id="WP_114431559.1">
    <property type="nucleotide sequence ID" value="NZ_QPJM01000013.1"/>
</dbReference>
<dbReference type="InterPro" id="IPR006597">
    <property type="entry name" value="Sel1-like"/>
</dbReference>
<dbReference type="OrthoDB" id="9816559at2"/>
<accession>A0A368YNQ4</accession>
<evidence type="ECO:0000313" key="3">
    <source>
        <dbReference type="EMBL" id="RCW80537.1"/>
    </source>
</evidence>
<name>A0A368YNQ4_9HYPH</name>
<comment type="caution">
    <text evidence="3">The sequence shown here is derived from an EMBL/GenBank/DDBJ whole genome shotgun (WGS) entry which is preliminary data.</text>
</comment>
<dbReference type="SMART" id="SM00671">
    <property type="entry name" value="SEL1"/>
    <property type="match status" value="6"/>
</dbReference>
<reference evidence="3 4" key="1">
    <citation type="submission" date="2018-07" db="EMBL/GenBank/DDBJ databases">
        <title>Genomic Encyclopedia of Type Strains, Phase III (KMG-III): the genomes of soil and plant-associated and newly described type strains.</title>
        <authorList>
            <person name="Whitman W."/>
        </authorList>
    </citation>
    <scope>NUCLEOTIDE SEQUENCE [LARGE SCALE GENOMIC DNA]</scope>
    <source>
        <strain evidence="3 4">31-25a</strain>
    </source>
</reference>
<feature type="chain" id="PRO_5016768852" description="TPR repeat protein" evidence="2">
    <location>
        <begin position="24"/>
        <end position="352"/>
    </location>
</feature>
<protein>
    <recommendedName>
        <fullName evidence="5">TPR repeat protein</fullName>
    </recommendedName>
</protein>
<dbReference type="AlphaFoldDB" id="A0A368YNQ4"/>
<dbReference type="Gene3D" id="1.25.40.10">
    <property type="entry name" value="Tetratricopeptide repeat domain"/>
    <property type="match status" value="2"/>
</dbReference>
<evidence type="ECO:0008006" key="5">
    <source>
        <dbReference type="Google" id="ProtNLM"/>
    </source>
</evidence>
<organism evidence="3 4">
    <name type="scientific">Phyllobacterium bourgognense</name>
    <dbReference type="NCBI Taxonomy" id="314236"/>
    <lineage>
        <taxon>Bacteria</taxon>
        <taxon>Pseudomonadati</taxon>
        <taxon>Pseudomonadota</taxon>
        <taxon>Alphaproteobacteria</taxon>
        <taxon>Hyphomicrobiales</taxon>
        <taxon>Phyllobacteriaceae</taxon>
        <taxon>Phyllobacterium</taxon>
    </lineage>
</organism>
<evidence type="ECO:0000313" key="4">
    <source>
        <dbReference type="Proteomes" id="UP000253324"/>
    </source>
</evidence>
<dbReference type="InterPro" id="IPR011990">
    <property type="entry name" value="TPR-like_helical_dom_sf"/>
</dbReference>
<keyword evidence="4" id="KW-1185">Reference proteome</keyword>
<feature type="signal peptide" evidence="2">
    <location>
        <begin position="1"/>
        <end position="23"/>
    </location>
</feature>
<dbReference type="InterPro" id="IPR050767">
    <property type="entry name" value="Sel1_AlgK"/>
</dbReference>
<dbReference type="Pfam" id="PF08238">
    <property type="entry name" value="Sel1"/>
    <property type="match status" value="6"/>
</dbReference>
<feature type="compositionally biased region" description="Low complexity" evidence="1">
    <location>
        <begin position="33"/>
        <end position="54"/>
    </location>
</feature>
<evidence type="ECO:0000256" key="1">
    <source>
        <dbReference type="SAM" id="MobiDB-lite"/>
    </source>
</evidence>
<gene>
    <name evidence="3" type="ORF">C7476_1136</name>
</gene>
<sequence>MGARSGKLVCSVAAALMAMPVFVAGGLAQTAQTPAVEPTTTPAPATPASPETTPKQAKPKSPNDPALDTINPTRFGKGPEDDAFGAYQRGLYKTAYNLALPRAEAGDPNAQVLLAEILARGLGVPINMQESANWYGKAADQGLPEAQFRYAVILLQGKYAPKDPKRAKELMKAAADAGNAPAEFNFGQILLQERPGATGVENAYPWFQKAADKGLPDGEYALSQILANGTLTIPRDDAKARQYLAKAAVKGYDTAQLDLGSWLVTGRGGAKNYKAGFGWMLRAATGGNVAAQARLAKLYRDGIGVEGDFIKAAAWYIVAKRAGLNDPELESFMAGLDDSQTQAAITEANKLQ</sequence>
<dbReference type="PANTHER" id="PTHR11102:SF160">
    <property type="entry name" value="ERAD-ASSOCIATED E3 UBIQUITIN-PROTEIN LIGASE COMPONENT HRD3"/>
    <property type="match status" value="1"/>
</dbReference>
<dbReference type="Proteomes" id="UP000253324">
    <property type="component" value="Unassembled WGS sequence"/>
</dbReference>
<dbReference type="EMBL" id="QPJM01000013">
    <property type="protein sequence ID" value="RCW80537.1"/>
    <property type="molecule type" value="Genomic_DNA"/>
</dbReference>
<feature type="region of interest" description="Disordered" evidence="1">
    <location>
        <begin position="33"/>
        <end position="80"/>
    </location>
</feature>
<dbReference type="SUPFAM" id="SSF81901">
    <property type="entry name" value="HCP-like"/>
    <property type="match status" value="1"/>
</dbReference>